<sequence>MTANDNVEMKYLDPSQGEGYDSTAATAVTVDDNVPLVGASSPGTGAGPSGQPAKKKGLFAKKTTKFNPASFSTTKNVSAGLTDFALLTRNCTSLRSLVIAGAAGHMFFWAVFTFLVLSIVLQVINGILSLVAMGKNMEDEEEKEEANDLNKASGVISFFINVVNVGISGFN</sequence>
<keyword evidence="6 7" id="KW-0472">Membrane</keyword>
<proteinExistence type="inferred from homology"/>
<comment type="similarity">
    <text evidence="2">Belongs to the ninjurin family.</text>
</comment>
<dbReference type="Pfam" id="PF04923">
    <property type="entry name" value="Ninjurin"/>
    <property type="match status" value="1"/>
</dbReference>
<evidence type="ECO:0000313" key="9">
    <source>
        <dbReference type="RefSeq" id="XP_002738061.1"/>
    </source>
</evidence>
<reference evidence="9" key="1">
    <citation type="submission" date="2025-08" db="UniProtKB">
        <authorList>
            <consortium name="RefSeq"/>
        </authorList>
    </citation>
    <scope>IDENTIFICATION</scope>
    <source>
        <tissue evidence="9">Testes</tissue>
    </source>
</reference>
<evidence type="ECO:0000256" key="2">
    <source>
        <dbReference type="ARBA" id="ARBA00008141"/>
    </source>
</evidence>
<comment type="subcellular location">
    <subcellularLocation>
        <location evidence="1">Membrane</location>
        <topology evidence="1">Multi-pass membrane protein</topology>
    </subcellularLocation>
</comment>
<protein>
    <submittedName>
        <fullName evidence="9">Ninjurin-2-like</fullName>
    </submittedName>
</protein>
<evidence type="ECO:0000256" key="1">
    <source>
        <dbReference type="ARBA" id="ARBA00004141"/>
    </source>
</evidence>
<dbReference type="RefSeq" id="XP_002738061.1">
    <property type="nucleotide sequence ID" value="XM_002738015.2"/>
</dbReference>
<keyword evidence="3 7" id="KW-0812">Transmembrane</keyword>
<evidence type="ECO:0000256" key="5">
    <source>
        <dbReference type="ARBA" id="ARBA00022989"/>
    </source>
</evidence>
<organism evidence="8 9">
    <name type="scientific">Saccoglossus kowalevskii</name>
    <name type="common">Acorn worm</name>
    <dbReference type="NCBI Taxonomy" id="10224"/>
    <lineage>
        <taxon>Eukaryota</taxon>
        <taxon>Metazoa</taxon>
        <taxon>Hemichordata</taxon>
        <taxon>Enteropneusta</taxon>
        <taxon>Harrimaniidae</taxon>
        <taxon>Saccoglossus</taxon>
    </lineage>
</organism>
<keyword evidence="5 7" id="KW-1133">Transmembrane helix</keyword>
<accession>A0ABM0GV91</accession>
<dbReference type="PANTHER" id="PTHR12316:SF17">
    <property type="entry name" value="NINJURIN C, ISOFORM D"/>
    <property type="match status" value="1"/>
</dbReference>
<feature type="transmembrane region" description="Helical" evidence="7">
    <location>
        <begin position="107"/>
        <end position="132"/>
    </location>
</feature>
<keyword evidence="8" id="KW-1185">Reference proteome</keyword>
<dbReference type="Proteomes" id="UP000694865">
    <property type="component" value="Unplaced"/>
</dbReference>
<gene>
    <name evidence="9" type="primary">LOC100372534</name>
</gene>
<evidence type="ECO:0000256" key="3">
    <source>
        <dbReference type="ARBA" id="ARBA00022692"/>
    </source>
</evidence>
<evidence type="ECO:0000256" key="6">
    <source>
        <dbReference type="ARBA" id="ARBA00023136"/>
    </source>
</evidence>
<keyword evidence="4" id="KW-0130">Cell adhesion</keyword>
<evidence type="ECO:0000313" key="8">
    <source>
        <dbReference type="Proteomes" id="UP000694865"/>
    </source>
</evidence>
<name>A0ABM0GV91_SACKO</name>
<evidence type="ECO:0000256" key="4">
    <source>
        <dbReference type="ARBA" id="ARBA00022889"/>
    </source>
</evidence>
<dbReference type="GeneID" id="100372534"/>
<dbReference type="PANTHER" id="PTHR12316">
    <property type="entry name" value="NINJURIN-RELATED"/>
    <property type="match status" value="1"/>
</dbReference>
<dbReference type="InterPro" id="IPR007007">
    <property type="entry name" value="Ninjurin"/>
</dbReference>
<evidence type="ECO:0000256" key="7">
    <source>
        <dbReference type="SAM" id="Phobius"/>
    </source>
</evidence>